<dbReference type="Gene3D" id="1.10.10.2840">
    <property type="entry name" value="PucR C-terminal helix-turn-helix domain"/>
    <property type="match status" value="1"/>
</dbReference>
<name>A0ABP9QGT0_9PSEU</name>
<proteinExistence type="predicted"/>
<dbReference type="InterPro" id="IPR025736">
    <property type="entry name" value="PucR_C-HTH_dom"/>
</dbReference>
<dbReference type="Proteomes" id="UP001428817">
    <property type="component" value="Unassembled WGS sequence"/>
</dbReference>
<dbReference type="InterPro" id="IPR051448">
    <property type="entry name" value="CdaR-like_regulators"/>
</dbReference>
<gene>
    <name evidence="3" type="ORF">GCM10023321_45290</name>
</gene>
<evidence type="ECO:0000313" key="3">
    <source>
        <dbReference type="EMBL" id="GAA5161292.1"/>
    </source>
</evidence>
<dbReference type="EMBL" id="BAABJP010000024">
    <property type="protein sequence ID" value="GAA5161292.1"/>
    <property type="molecule type" value="Genomic_DNA"/>
</dbReference>
<sequence length="400" mass="43192">MSTDGTHDEPELTFQPIVFAALRARLPAVAQSVVGAVVHEVAEYAVPLQQGNMAANIANAVRLALDGFLRMAQPATGGKQPSGELAIALDGAYALGRGEARSGRSIDSLLAAYRIGARVAWREWGTTAVEQHVSPQEMVRFAERLFAYIDQLSAASVAGHGDELTESGRAREQQRERLGRALLAGAPVDQLIAYAERAGWEPPRTLTVVLVGADRARLLSGVLGGRTLSLAADVAEDRQLPDHVRILLVPNTGDDRSTVWAALGNEPAIVGPCRPWVHARQSYTRAARVLLMHGPAPGGVDTERHLTDLVLNADPEAVADLRARVLAPLNDLPAATAGRLAETLLSWLLHQGRREDVARDLTVHPQTVRYRMTQLRELYGDTLLHRATTLQLILALSGRT</sequence>
<dbReference type="Pfam" id="PF14361">
    <property type="entry name" value="RsbRD_N"/>
    <property type="match status" value="1"/>
</dbReference>
<dbReference type="RefSeq" id="WP_185060035.1">
    <property type="nucleotide sequence ID" value="NZ_BAABJP010000024.1"/>
</dbReference>
<protein>
    <submittedName>
        <fullName evidence="3">Helix-turn-helix domain-containing protein</fullName>
    </submittedName>
</protein>
<dbReference type="PANTHER" id="PTHR33744">
    <property type="entry name" value="CARBOHYDRATE DIACID REGULATOR"/>
    <property type="match status" value="1"/>
</dbReference>
<dbReference type="Pfam" id="PF13556">
    <property type="entry name" value="HTH_30"/>
    <property type="match status" value="1"/>
</dbReference>
<organism evidence="3 4">
    <name type="scientific">Pseudonocardia eucalypti</name>
    <dbReference type="NCBI Taxonomy" id="648755"/>
    <lineage>
        <taxon>Bacteria</taxon>
        <taxon>Bacillati</taxon>
        <taxon>Actinomycetota</taxon>
        <taxon>Actinomycetes</taxon>
        <taxon>Pseudonocardiales</taxon>
        <taxon>Pseudonocardiaceae</taxon>
        <taxon>Pseudonocardia</taxon>
    </lineage>
</organism>
<dbReference type="InterPro" id="IPR042070">
    <property type="entry name" value="PucR_C-HTH_sf"/>
</dbReference>
<dbReference type="InterPro" id="IPR025751">
    <property type="entry name" value="RsbRD_N_dom"/>
</dbReference>
<evidence type="ECO:0000259" key="2">
    <source>
        <dbReference type="Pfam" id="PF14361"/>
    </source>
</evidence>
<reference evidence="4" key="1">
    <citation type="journal article" date="2019" name="Int. J. Syst. Evol. Microbiol.">
        <title>The Global Catalogue of Microorganisms (GCM) 10K type strain sequencing project: providing services to taxonomists for standard genome sequencing and annotation.</title>
        <authorList>
            <consortium name="The Broad Institute Genomics Platform"/>
            <consortium name="The Broad Institute Genome Sequencing Center for Infectious Disease"/>
            <person name="Wu L."/>
            <person name="Ma J."/>
        </authorList>
    </citation>
    <scope>NUCLEOTIDE SEQUENCE [LARGE SCALE GENOMIC DNA]</scope>
    <source>
        <strain evidence="4">JCM 18303</strain>
    </source>
</reference>
<evidence type="ECO:0000313" key="4">
    <source>
        <dbReference type="Proteomes" id="UP001428817"/>
    </source>
</evidence>
<feature type="domain" description="PucR C-terminal helix-turn-helix" evidence="1">
    <location>
        <begin position="340"/>
        <end position="396"/>
    </location>
</feature>
<evidence type="ECO:0000259" key="1">
    <source>
        <dbReference type="Pfam" id="PF13556"/>
    </source>
</evidence>
<keyword evidence="4" id="KW-1185">Reference proteome</keyword>
<accession>A0ABP9QGT0</accession>
<feature type="domain" description="RsbT co-antagonist protein RsbRD N-terminal" evidence="2">
    <location>
        <begin position="27"/>
        <end position="175"/>
    </location>
</feature>
<comment type="caution">
    <text evidence="3">The sequence shown here is derived from an EMBL/GenBank/DDBJ whole genome shotgun (WGS) entry which is preliminary data.</text>
</comment>
<dbReference type="PANTHER" id="PTHR33744:SF1">
    <property type="entry name" value="DNA-BINDING TRANSCRIPTIONAL ACTIVATOR ADER"/>
    <property type="match status" value="1"/>
</dbReference>